<evidence type="ECO:0000256" key="1">
    <source>
        <dbReference type="SAM" id="MobiDB-lite"/>
    </source>
</evidence>
<reference evidence="2" key="1">
    <citation type="submission" date="2023-03" db="EMBL/GenBank/DDBJ databases">
        <title>Massive genome expansion in bonnet fungi (Mycena s.s.) driven by repeated elements and novel gene families across ecological guilds.</title>
        <authorList>
            <consortium name="Lawrence Berkeley National Laboratory"/>
            <person name="Harder C.B."/>
            <person name="Miyauchi S."/>
            <person name="Viragh M."/>
            <person name="Kuo A."/>
            <person name="Thoen E."/>
            <person name="Andreopoulos B."/>
            <person name="Lu D."/>
            <person name="Skrede I."/>
            <person name="Drula E."/>
            <person name="Henrissat B."/>
            <person name="Morin E."/>
            <person name="Kohler A."/>
            <person name="Barry K."/>
            <person name="LaButti K."/>
            <person name="Morin E."/>
            <person name="Salamov A."/>
            <person name="Lipzen A."/>
            <person name="Mereny Z."/>
            <person name="Hegedus B."/>
            <person name="Baldrian P."/>
            <person name="Stursova M."/>
            <person name="Weitz H."/>
            <person name="Taylor A."/>
            <person name="Grigoriev I.V."/>
            <person name="Nagy L.G."/>
            <person name="Martin F."/>
            <person name="Kauserud H."/>
        </authorList>
    </citation>
    <scope>NUCLEOTIDE SEQUENCE</scope>
    <source>
        <strain evidence="2">CBHHK173m</strain>
    </source>
</reference>
<dbReference type="AlphaFoldDB" id="A0AAD6XXX8"/>
<feature type="region of interest" description="Disordered" evidence="1">
    <location>
        <begin position="1"/>
        <end position="37"/>
    </location>
</feature>
<sequence length="278" mass="29403">MDVDPLAESVPPRHAVESDEEEDEYNPLGPEPSAPKPVDVQIVGDLGPVPAQGLLVASGDLAKFWSRGANLGEQIAGVFVDEIQVGLLFRPSWTKSVVLVSEVTTRLPLWAMHPYARAVLDALQPSSVALLGTYDVPAYIAEERIAYSDAPLRYLCTDAPTSSLTSSAQPFAPPNLVTATAAAFVALRAQRAAPATLVLVPAPHIAPPAPRALEPSSFAHFADAPAPWPPALVSTAHALVFAALGEPGKDAAWTTPAPEKSSLPGQERKRPVEFGMYI</sequence>
<feature type="region of interest" description="Disordered" evidence="1">
    <location>
        <begin position="250"/>
        <end position="278"/>
    </location>
</feature>
<gene>
    <name evidence="2" type="ORF">B0H15DRAFT_816764</name>
</gene>
<comment type="caution">
    <text evidence="2">The sequence shown here is derived from an EMBL/GenBank/DDBJ whole genome shotgun (WGS) entry which is preliminary data.</text>
</comment>
<evidence type="ECO:0000313" key="2">
    <source>
        <dbReference type="EMBL" id="KAJ7100636.1"/>
    </source>
</evidence>
<name>A0AAD6XXX8_9AGAR</name>
<organism evidence="2 3">
    <name type="scientific">Mycena belliarum</name>
    <dbReference type="NCBI Taxonomy" id="1033014"/>
    <lineage>
        <taxon>Eukaryota</taxon>
        <taxon>Fungi</taxon>
        <taxon>Dikarya</taxon>
        <taxon>Basidiomycota</taxon>
        <taxon>Agaricomycotina</taxon>
        <taxon>Agaricomycetes</taxon>
        <taxon>Agaricomycetidae</taxon>
        <taxon>Agaricales</taxon>
        <taxon>Marasmiineae</taxon>
        <taxon>Mycenaceae</taxon>
        <taxon>Mycena</taxon>
    </lineage>
</organism>
<keyword evidence="3" id="KW-1185">Reference proteome</keyword>
<proteinExistence type="predicted"/>
<dbReference type="Proteomes" id="UP001222325">
    <property type="component" value="Unassembled WGS sequence"/>
</dbReference>
<dbReference type="EMBL" id="JARJCN010000005">
    <property type="protein sequence ID" value="KAJ7100636.1"/>
    <property type="molecule type" value="Genomic_DNA"/>
</dbReference>
<evidence type="ECO:0000313" key="3">
    <source>
        <dbReference type="Proteomes" id="UP001222325"/>
    </source>
</evidence>
<protein>
    <submittedName>
        <fullName evidence="2">Uncharacterized protein</fullName>
    </submittedName>
</protein>
<accession>A0AAD6XXX8</accession>